<dbReference type="SMART" id="SM00248">
    <property type="entry name" value="ANK"/>
    <property type="match status" value="2"/>
</dbReference>
<evidence type="ECO:0000256" key="4">
    <source>
        <dbReference type="SAM" id="MobiDB-lite"/>
    </source>
</evidence>
<name>A0A7S4NZ62_9EUKA</name>
<feature type="repeat" description="ANK" evidence="3">
    <location>
        <begin position="50"/>
        <end position="72"/>
    </location>
</feature>
<dbReference type="AlphaFoldDB" id="A0A7S4NZ62"/>
<sequence length="174" mass="19281">MKSSVYPDATEDEIIEFLIDSARSGDADDGRDVEQVLDDNAQFINCTNSRGHSMLHYAAANGNINFLNLLLSDKYSDTLNRNIQNLEGNTALHWAAMNNHKEAIITLLNAGCDCNIKNSMGNTPLGEIQDRDFEDVETLLVEKDKGLDEYIQQCQEESPNADDNESSTDSDDSS</sequence>
<feature type="compositionally biased region" description="Acidic residues" evidence="4">
    <location>
        <begin position="159"/>
        <end position="174"/>
    </location>
</feature>
<reference evidence="5" key="1">
    <citation type="submission" date="2021-01" db="EMBL/GenBank/DDBJ databases">
        <authorList>
            <person name="Corre E."/>
            <person name="Pelletier E."/>
            <person name="Niang G."/>
            <person name="Scheremetjew M."/>
            <person name="Finn R."/>
            <person name="Kale V."/>
            <person name="Holt S."/>
            <person name="Cochrane G."/>
            <person name="Meng A."/>
            <person name="Brown T."/>
            <person name="Cohen L."/>
        </authorList>
    </citation>
    <scope>NUCLEOTIDE SEQUENCE</scope>
    <source>
        <strain evidence="5">SoJaBio B1-5/56/2</strain>
    </source>
</reference>
<accession>A0A7S4NZ62</accession>
<evidence type="ECO:0000256" key="3">
    <source>
        <dbReference type="PROSITE-ProRule" id="PRU00023"/>
    </source>
</evidence>
<evidence type="ECO:0008006" key="6">
    <source>
        <dbReference type="Google" id="ProtNLM"/>
    </source>
</evidence>
<dbReference type="PANTHER" id="PTHR24201">
    <property type="entry name" value="ANK_REP_REGION DOMAIN-CONTAINING PROTEIN"/>
    <property type="match status" value="1"/>
</dbReference>
<gene>
    <name evidence="5" type="ORF">NAES01612_LOCUS16723</name>
</gene>
<keyword evidence="1" id="KW-0677">Repeat</keyword>
<dbReference type="InterPro" id="IPR002110">
    <property type="entry name" value="Ankyrin_rpt"/>
</dbReference>
<dbReference type="InterPro" id="IPR050776">
    <property type="entry name" value="Ank_Repeat/CDKN_Inhibitor"/>
</dbReference>
<dbReference type="EMBL" id="HBKR01025496">
    <property type="protein sequence ID" value="CAE2317804.1"/>
    <property type="molecule type" value="Transcribed_RNA"/>
</dbReference>
<feature type="repeat" description="ANK" evidence="3">
    <location>
        <begin position="87"/>
        <end position="119"/>
    </location>
</feature>
<dbReference type="InterPro" id="IPR036770">
    <property type="entry name" value="Ankyrin_rpt-contain_sf"/>
</dbReference>
<dbReference type="PROSITE" id="PS50297">
    <property type="entry name" value="ANK_REP_REGION"/>
    <property type="match status" value="2"/>
</dbReference>
<keyword evidence="2 3" id="KW-0040">ANK repeat</keyword>
<evidence type="ECO:0000313" key="5">
    <source>
        <dbReference type="EMBL" id="CAE2317804.1"/>
    </source>
</evidence>
<dbReference type="Gene3D" id="1.25.40.20">
    <property type="entry name" value="Ankyrin repeat-containing domain"/>
    <property type="match status" value="1"/>
</dbReference>
<dbReference type="PROSITE" id="PS50088">
    <property type="entry name" value="ANK_REPEAT"/>
    <property type="match status" value="2"/>
</dbReference>
<proteinExistence type="predicted"/>
<dbReference type="Pfam" id="PF00023">
    <property type="entry name" value="Ank"/>
    <property type="match status" value="1"/>
</dbReference>
<dbReference type="Pfam" id="PF12796">
    <property type="entry name" value="Ank_2"/>
    <property type="match status" value="1"/>
</dbReference>
<evidence type="ECO:0000256" key="2">
    <source>
        <dbReference type="ARBA" id="ARBA00023043"/>
    </source>
</evidence>
<organism evidence="5">
    <name type="scientific">Paramoeba aestuarina</name>
    <dbReference type="NCBI Taxonomy" id="180227"/>
    <lineage>
        <taxon>Eukaryota</taxon>
        <taxon>Amoebozoa</taxon>
        <taxon>Discosea</taxon>
        <taxon>Flabellinia</taxon>
        <taxon>Dactylopodida</taxon>
        <taxon>Paramoebidae</taxon>
        <taxon>Paramoeba</taxon>
    </lineage>
</organism>
<feature type="region of interest" description="Disordered" evidence="4">
    <location>
        <begin position="155"/>
        <end position="174"/>
    </location>
</feature>
<protein>
    <recommendedName>
        <fullName evidence="6">Ankyrin repeat-containing protein YAR1</fullName>
    </recommendedName>
</protein>
<evidence type="ECO:0000256" key="1">
    <source>
        <dbReference type="ARBA" id="ARBA00022737"/>
    </source>
</evidence>
<dbReference type="SUPFAM" id="SSF48403">
    <property type="entry name" value="Ankyrin repeat"/>
    <property type="match status" value="1"/>
</dbReference>